<sequence length="302" mass="32815">MGSLLNSSAPVAEFARKHLVERQLEEASDVPKAPKDFLNRFKEAHNKDPDFITEQLVLELTVANMFAGSDTTGTQDHTNYKQAVRVRLQSKFAPAWLSLAGMTSHVITAEGCAGLCAGLSAALLRQFTYSTIRFGVYEDLKSRFSRDTGNSPHSSVIRISLSALSGFMGGVLGNPADIVNVRMQSDMSRPVAERRNYKHAIDGILRIVKTEGLRSLYRGVSANAVRAFLMNSSQLASYDVAKVSYIKTLGMNDDTTAQSGSFFPGGYCSDNCLFTGGRGQDSHYGLGKGGECMADLEAFNQL</sequence>
<keyword evidence="6" id="KW-0496">Mitochondrion</keyword>
<dbReference type="KEGG" id="fvr:FVEG_16289"/>
<dbReference type="GO" id="GO:0005506">
    <property type="term" value="F:iron ion binding"/>
    <property type="evidence" value="ECO:0007669"/>
    <property type="project" value="InterPro"/>
</dbReference>
<dbReference type="AlphaFoldDB" id="W7MLE6"/>
<evidence type="ECO:0000256" key="5">
    <source>
        <dbReference type="ARBA" id="ARBA00022737"/>
    </source>
</evidence>
<dbReference type="Gene3D" id="1.50.40.10">
    <property type="entry name" value="Mitochondrial carrier domain"/>
    <property type="match status" value="1"/>
</dbReference>
<keyword evidence="3 10" id="KW-0813">Transport</keyword>
<keyword evidence="12" id="KW-1185">Reference proteome</keyword>
<dbReference type="OrthoDB" id="448427at2759"/>
<proteinExistence type="inferred from homology"/>
<dbReference type="GeneID" id="30073165"/>
<dbReference type="Pfam" id="PF00153">
    <property type="entry name" value="Mito_carr"/>
    <property type="match status" value="2"/>
</dbReference>
<dbReference type="InterPro" id="IPR050391">
    <property type="entry name" value="Mito_Metabolite_Transporter"/>
</dbReference>
<evidence type="ECO:0000256" key="4">
    <source>
        <dbReference type="ARBA" id="ARBA00022692"/>
    </source>
</evidence>
<dbReference type="Gene3D" id="1.10.630.10">
    <property type="entry name" value="Cytochrome P450"/>
    <property type="match status" value="1"/>
</dbReference>
<keyword evidence="6" id="KW-0999">Mitochondrion inner membrane</keyword>
<dbReference type="InterPro" id="IPR036396">
    <property type="entry name" value="Cyt_P450_sf"/>
</dbReference>
<dbReference type="InterPro" id="IPR018108">
    <property type="entry name" value="MCP_transmembrane"/>
</dbReference>
<gene>
    <name evidence="11" type="ORF">FVEG_16289</name>
</gene>
<evidence type="ECO:0000313" key="11">
    <source>
        <dbReference type="EMBL" id="EWG48594.1"/>
    </source>
</evidence>
<evidence type="ECO:0000256" key="8">
    <source>
        <dbReference type="ARBA" id="ARBA00023136"/>
    </source>
</evidence>
<dbReference type="GO" id="GO:0020037">
    <property type="term" value="F:heme binding"/>
    <property type="evidence" value="ECO:0007669"/>
    <property type="project" value="InterPro"/>
</dbReference>
<comment type="subcellular location">
    <subcellularLocation>
        <location evidence="1">Membrane</location>
        <topology evidence="1">Multi-pass membrane protein</topology>
    </subcellularLocation>
</comment>
<keyword evidence="5" id="KW-0677">Repeat</keyword>
<feature type="repeat" description="Solcar" evidence="9">
    <location>
        <begin position="55"/>
        <end position="143"/>
    </location>
</feature>
<reference evidence="11 12" key="1">
    <citation type="journal article" date="2010" name="Nature">
        <title>Comparative genomics reveals mobile pathogenicity chromosomes in Fusarium.</title>
        <authorList>
            <person name="Ma L.J."/>
            <person name="van der Does H.C."/>
            <person name="Borkovich K.A."/>
            <person name="Coleman J.J."/>
            <person name="Daboussi M.J."/>
            <person name="Di Pietro A."/>
            <person name="Dufresne M."/>
            <person name="Freitag M."/>
            <person name="Grabherr M."/>
            <person name="Henrissat B."/>
            <person name="Houterman P.M."/>
            <person name="Kang S."/>
            <person name="Shim W.B."/>
            <person name="Woloshuk C."/>
            <person name="Xie X."/>
            <person name="Xu J.R."/>
            <person name="Antoniw J."/>
            <person name="Baker S.E."/>
            <person name="Bluhm B.H."/>
            <person name="Breakspear A."/>
            <person name="Brown D.W."/>
            <person name="Butchko R.A."/>
            <person name="Chapman S."/>
            <person name="Coulson R."/>
            <person name="Coutinho P.M."/>
            <person name="Danchin E.G."/>
            <person name="Diener A."/>
            <person name="Gale L.R."/>
            <person name="Gardiner D.M."/>
            <person name="Goff S."/>
            <person name="Hammond-Kosack K.E."/>
            <person name="Hilburn K."/>
            <person name="Hua-Van A."/>
            <person name="Jonkers W."/>
            <person name="Kazan K."/>
            <person name="Kodira C.D."/>
            <person name="Koehrsen M."/>
            <person name="Kumar L."/>
            <person name="Lee Y.H."/>
            <person name="Li L."/>
            <person name="Manners J.M."/>
            <person name="Miranda-Saavedra D."/>
            <person name="Mukherjee M."/>
            <person name="Park G."/>
            <person name="Park J."/>
            <person name="Park S.Y."/>
            <person name="Proctor R.H."/>
            <person name="Regev A."/>
            <person name="Ruiz-Roldan M.C."/>
            <person name="Sain D."/>
            <person name="Sakthikumar S."/>
            <person name="Sykes S."/>
            <person name="Schwartz D.C."/>
            <person name="Turgeon B.G."/>
            <person name="Wapinski I."/>
            <person name="Yoder O."/>
            <person name="Young S."/>
            <person name="Zeng Q."/>
            <person name="Zhou S."/>
            <person name="Galagan J."/>
            <person name="Cuomo C.A."/>
            <person name="Kistler H.C."/>
            <person name="Rep M."/>
        </authorList>
    </citation>
    <scope>NUCLEOTIDE SEQUENCE [LARGE SCALE GENOMIC DNA]</scope>
    <source>
        <strain evidence="12">M3125 / FGSC 7600</strain>
    </source>
</reference>
<evidence type="ECO:0000256" key="10">
    <source>
        <dbReference type="RuleBase" id="RU000488"/>
    </source>
</evidence>
<evidence type="ECO:0000256" key="9">
    <source>
        <dbReference type="PROSITE-ProRule" id="PRU00282"/>
    </source>
</evidence>
<evidence type="ECO:0000256" key="2">
    <source>
        <dbReference type="ARBA" id="ARBA00006375"/>
    </source>
</evidence>
<dbReference type="RefSeq" id="XP_018754785.1">
    <property type="nucleotide sequence ID" value="XM_018905539.1"/>
</dbReference>
<evidence type="ECO:0000256" key="6">
    <source>
        <dbReference type="ARBA" id="ARBA00022792"/>
    </source>
</evidence>
<dbReference type="Proteomes" id="UP000009096">
    <property type="component" value="Chromosome 10"/>
</dbReference>
<keyword evidence="7" id="KW-1133">Transmembrane helix</keyword>
<dbReference type="GO" id="GO:0004497">
    <property type="term" value="F:monooxygenase activity"/>
    <property type="evidence" value="ECO:0007669"/>
    <property type="project" value="InterPro"/>
</dbReference>
<protein>
    <submittedName>
        <fullName evidence="11">Uncharacterized protein</fullName>
    </submittedName>
</protein>
<evidence type="ECO:0000256" key="7">
    <source>
        <dbReference type="ARBA" id="ARBA00022989"/>
    </source>
</evidence>
<dbReference type="EMBL" id="DS022252">
    <property type="protein sequence ID" value="EWG48594.1"/>
    <property type="molecule type" value="Genomic_DNA"/>
</dbReference>
<dbReference type="SUPFAM" id="SSF103506">
    <property type="entry name" value="Mitochondrial carrier"/>
    <property type="match status" value="1"/>
</dbReference>
<keyword evidence="4 9" id="KW-0812">Transmembrane</keyword>
<dbReference type="VEuPathDB" id="FungiDB:FVEG_16289"/>
<accession>W7MLE6</accession>
<evidence type="ECO:0000256" key="3">
    <source>
        <dbReference type="ARBA" id="ARBA00022448"/>
    </source>
</evidence>
<evidence type="ECO:0000313" key="12">
    <source>
        <dbReference type="Proteomes" id="UP000009096"/>
    </source>
</evidence>
<dbReference type="PANTHER" id="PTHR45618">
    <property type="entry name" value="MITOCHONDRIAL DICARBOXYLATE CARRIER-RELATED"/>
    <property type="match status" value="1"/>
</dbReference>
<dbReference type="PROSITE" id="PS50920">
    <property type="entry name" value="SOLCAR"/>
    <property type="match status" value="2"/>
</dbReference>
<dbReference type="EMBL" id="CM000587">
    <property type="protein sequence ID" value="EWG48594.1"/>
    <property type="molecule type" value="Genomic_DNA"/>
</dbReference>
<dbReference type="GO" id="GO:0016020">
    <property type="term" value="C:membrane"/>
    <property type="evidence" value="ECO:0007669"/>
    <property type="project" value="UniProtKB-SubCell"/>
</dbReference>
<dbReference type="GO" id="GO:0016705">
    <property type="term" value="F:oxidoreductase activity, acting on paired donors, with incorporation or reduction of molecular oxygen"/>
    <property type="evidence" value="ECO:0007669"/>
    <property type="project" value="InterPro"/>
</dbReference>
<dbReference type="InterPro" id="IPR023395">
    <property type="entry name" value="MCP_dom_sf"/>
</dbReference>
<feature type="repeat" description="Solcar" evidence="9">
    <location>
        <begin position="153"/>
        <end position="244"/>
    </location>
</feature>
<evidence type="ECO:0000256" key="1">
    <source>
        <dbReference type="ARBA" id="ARBA00004141"/>
    </source>
</evidence>
<name>W7MLE6_GIBM7</name>
<comment type="similarity">
    <text evidence="2 10">Belongs to the mitochondrial carrier (TC 2.A.29) family.</text>
</comment>
<keyword evidence="8 9" id="KW-0472">Membrane</keyword>
<organism evidence="11 12">
    <name type="scientific">Gibberella moniliformis (strain M3125 / FGSC 7600)</name>
    <name type="common">Maize ear and stalk rot fungus</name>
    <name type="synonym">Fusarium verticillioides</name>
    <dbReference type="NCBI Taxonomy" id="334819"/>
    <lineage>
        <taxon>Eukaryota</taxon>
        <taxon>Fungi</taxon>
        <taxon>Dikarya</taxon>
        <taxon>Ascomycota</taxon>
        <taxon>Pezizomycotina</taxon>
        <taxon>Sordariomycetes</taxon>
        <taxon>Hypocreomycetidae</taxon>
        <taxon>Hypocreales</taxon>
        <taxon>Nectriaceae</taxon>
        <taxon>Fusarium</taxon>
        <taxon>Fusarium fujikuroi species complex</taxon>
    </lineage>
</organism>